<dbReference type="AlphaFoldDB" id="A0A1I0CBM4"/>
<name>A0A1I0CBM4_9BACI</name>
<accession>A0A1I0CBM4</accession>
<evidence type="ECO:0000259" key="3">
    <source>
        <dbReference type="Pfam" id="PF14504"/>
    </source>
</evidence>
<sequence length="376" mass="43300">MQKLRNIIFLVIIVGILWHFYSDAYERSGVQGVIEEVRTDVVQIKNNPAIIHTIESINTEIQLLFDRFSNNQNELDQKGDSAPEKPELHAPSEQSFSIHNIEIGDTQSDVEQQAGEPKRSSFNEYGVHWNTYHENYQNFFMVAYDQNDKVVGLYTNQDLLSSTFDIHFDRTKSDVLNNLGEPLQGIQKGFVTYQTNHNDEYHLFLQDNNYVTIFYDKHENDTVTAIQIVSKDLEQQKTGYFSEASKQLREGLEYQLFDLTNATRVKHGLPVLEWDEAVRATARNHSTDMADNNYFSHTNLEGLSPFDRLKEDEIAFRTAGENLASGQSSSIFAHEGLMNSIGHRENILNPDFQFLAVGVSFNEENKPYYTENFRTK</sequence>
<dbReference type="SUPFAM" id="SSF55797">
    <property type="entry name" value="PR-1-like"/>
    <property type="match status" value="1"/>
</dbReference>
<reference evidence="4 5" key="1">
    <citation type="submission" date="2016-10" db="EMBL/GenBank/DDBJ databases">
        <authorList>
            <person name="de Groot N.N."/>
        </authorList>
    </citation>
    <scope>NUCLEOTIDE SEQUENCE [LARGE SCALE GENOMIC DNA]</scope>
    <source>
        <strain evidence="4 5">IBRC-M 10780</strain>
    </source>
</reference>
<protein>
    <submittedName>
        <fullName evidence="4">Cysteine-rich secretory protein family protein</fullName>
    </submittedName>
</protein>
<dbReference type="PANTHER" id="PTHR31157">
    <property type="entry name" value="SCP DOMAIN-CONTAINING PROTEIN"/>
    <property type="match status" value="1"/>
</dbReference>
<feature type="domain" description="CAP-associated" evidence="3">
    <location>
        <begin position="103"/>
        <end position="240"/>
    </location>
</feature>
<keyword evidence="5" id="KW-1185">Reference proteome</keyword>
<dbReference type="Pfam" id="PF00188">
    <property type="entry name" value="CAP"/>
    <property type="match status" value="1"/>
</dbReference>
<dbReference type="OrthoDB" id="9783944at2"/>
<dbReference type="PANTHER" id="PTHR31157:SF1">
    <property type="entry name" value="SCP DOMAIN-CONTAINING PROTEIN"/>
    <property type="match status" value="1"/>
</dbReference>
<dbReference type="STRING" id="930131.SAMN05216389_106123"/>
<feature type="domain" description="SCP" evidence="2">
    <location>
        <begin position="257"/>
        <end position="370"/>
    </location>
</feature>
<dbReference type="InterPro" id="IPR035940">
    <property type="entry name" value="CAP_sf"/>
</dbReference>
<dbReference type="Proteomes" id="UP000198618">
    <property type="component" value="Unassembled WGS sequence"/>
</dbReference>
<gene>
    <name evidence="4" type="ORF">SAMN05216389_106123</name>
</gene>
<feature type="compositionally biased region" description="Basic and acidic residues" evidence="1">
    <location>
        <begin position="75"/>
        <end position="90"/>
    </location>
</feature>
<evidence type="ECO:0000259" key="2">
    <source>
        <dbReference type="Pfam" id="PF00188"/>
    </source>
</evidence>
<dbReference type="EMBL" id="FOHE01000006">
    <property type="protein sequence ID" value="SET16502.1"/>
    <property type="molecule type" value="Genomic_DNA"/>
</dbReference>
<evidence type="ECO:0000313" key="4">
    <source>
        <dbReference type="EMBL" id="SET16502.1"/>
    </source>
</evidence>
<organism evidence="4 5">
    <name type="scientific">Oceanobacillus limi</name>
    <dbReference type="NCBI Taxonomy" id="930131"/>
    <lineage>
        <taxon>Bacteria</taxon>
        <taxon>Bacillati</taxon>
        <taxon>Bacillota</taxon>
        <taxon>Bacilli</taxon>
        <taxon>Bacillales</taxon>
        <taxon>Bacillaceae</taxon>
        <taxon>Oceanobacillus</taxon>
    </lineage>
</organism>
<feature type="region of interest" description="Disordered" evidence="1">
    <location>
        <begin position="74"/>
        <end position="93"/>
    </location>
</feature>
<dbReference type="Pfam" id="PF14504">
    <property type="entry name" value="CAP_assoc_N"/>
    <property type="match status" value="1"/>
</dbReference>
<dbReference type="RefSeq" id="WP_090868784.1">
    <property type="nucleotide sequence ID" value="NZ_FOHE01000006.1"/>
</dbReference>
<dbReference type="InterPro" id="IPR029410">
    <property type="entry name" value="CAP_assoc"/>
</dbReference>
<dbReference type="CDD" id="cd05379">
    <property type="entry name" value="CAP_bacterial"/>
    <property type="match status" value="1"/>
</dbReference>
<dbReference type="InterPro" id="IPR014044">
    <property type="entry name" value="CAP_dom"/>
</dbReference>
<proteinExistence type="predicted"/>
<evidence type="ECO:0000256" key="1">
    <source>
        <dbReference type="SAM" id="MobiDB-lite"/>
    </source>
</evidence>
<evidence type="ECO:0000313" key="5">
    <source>
        <dbReference type="Proteomes" id="UP000198618"/>
    </source>
</evidence>
<dbReference type="Gene3D" id="3.40.33.10">
    <property type="entry name" value="CAP"/>
    <property type="match status" value="1"/>
</dbReference>